<accession>A0A6A8D7H7</accession>
<feature type="transmembrane region" description="Helical" evidence="1">
    <location>
        <begin position="62"/>
        <end position="80"/>
    </location>
</feature>
<reference evidence="2" key="1">
    <citation type="submission" date="2019-11" db="EMBL/GenBank/DDBJ databases">
        <authorList>
            <person name="Li J."/>
        </authorList>
    </citation>
    <scope>NUCLEOTIDE SEQUENCE</scope>
    <source>
        <strain evidence="2">B6B</strain>
    </source>
</reference>
<keyword evidence="1" id="KW-0472">Membrane</keyword>
<evidence type="ECO:0008006" key="4">
    <source>
        <dbReference type="Google" id="ProtNLM"/>
    </source>
</evidence>
<dbReference type="Proteomes" id="UP000799092">
    <property type="component" value="Unassembled WGS sequence"/>
</dbReference>
<comment type="caution">
    <text evidence="2">The sequence shown here is derived from an EMBL/GenBank/DDBJ whole genome shotgun (WGS) entry which is preliminary data.</text>
</comment>
<sequence>MKFRKIASDEVWNVYYFVVLLGYLLAVFYTNIPVGILATTYMMILVIDLFRKGIIIQRYFDLLILAYVFFSIISLLWYPIGKIPIQAYVVEITYGILPICFYFYGKVDKSASFLPNFFKAICLSLIVGIIFYIWAPMWYGNYLVEIGYSSNNQPSWIRSSLYSIYGATIASSFATMLFFYSFMGLAQKGSKEKWLYWLYLIVSMIALILGLRRSALLGSFIIIIILHFFLYVKWRRLKATHFIYELLIVIGTLILGWWLFPLQFEMLVTRIEMFSTAVSSRSDQWELGLGLVTNHLIGLGLGAVSHTAGAYGFPAVHDGSIVRMYVEIGIIGVGIFLAIVTIAILRGLFEARSKIIELGIILLLLFQATGSNVLVFQLLAPIFWYSIGRCISKQDNKGLADLRNSK</sequence>
<dbReference type="OrthoDB" id="2045524at2"/>
<evidence type="ECO:0000256" key="1">
    <source>
        <dbReference type="SAM" id="Phobius"/>
    </source>
</evidence>
<proteinExistence type="predicted"/>
<keyword evidence="3" id="KW-1185">Reference proteome</keyword>
<feature type="transmembrane region" description="Helical" evidence="1">
    <location>
        <begin position="328"/>
        <end position="349"/>
    </location>
</feature>
<dbReference type="RefSeq" id="WP_153734893.1">
    <property type="nucleotide sequence ID" value="NZ_WJNG01000001.1"/>
</dbReference>
<feature type="transmembrane region" description="Helical" evidence="1">
    <location>
        <begin position="12"/>
        <end position="28"/>
    </location>
</feature>
<feature type="transmembrane region" description="Helical" evidence="1">
    <location>
        <begin position="117"/>
        <end position="139"/>
    </location>
</feature>
<feature type="transmembrane region" description="Helical" evidence="1">
    <location>
        <begin position="361"/>
        <end position="387"/>
    </location>
</feature>
<feature type="transmembrane region" description="Helical" evidence="1">
    <location>
        <begin position="241"/>
        <end position="260"/>
    </location>
</feature>
<gene>
    <name evidence="2" type="ORF">GH741_00915</name>
</gene>
<dbReference type="AlphaFoldDB" id="A0A6A8D7H7"/>
<evidence type="ECO:0000313" key="2">
    <source>
        <dbReference type="EMBL" id="MRH41230.1"/>
    </source>
</evidence>
<keyword evidence="1" id="KW-1133">Transmembrane helix</keyword>
<feature type="transmembrane region" description="Helical" evidence="1">
    <location>
        <begin position="194"/>
        <end position="211"/>
    </location>
</feature>
<protein>
    <recommendedName>
        <fullName evidence="4">O-antigen ligase domain-containing protein</fullName>
    </recommendedName>
</protein>
<feature type="transmembrane region" description="Helical" evidence="1">
    <location>
        <begin position="86"/>
        <end position="105"/>
    </location>
</feature>
<name>A0A6A8D7H7_9BACI</name>
<feature type="transmembrane region" description="Helical" evidence="1">
    <location>
        <begin position="217"/>
        <end position="234"/>
    </location>
</feature>
<dbReference type="EMBL" id="WJNG01000001">
    <property type="protein sequence ID" value="MRH41230.1"/>
    <property type="molecule type" value="Genomic_DNA"/>
</dbReference>
<organism evidence="2 3">
    <name type="scientific">Aquibacillus halophilus</name>
    <dbReference type="NCBI Taxonomy" id="930132"/>
    <lineage>
        <taxon>Bacteria</taxon>
        <taxon>Bacillati</taxon>
        <taxon>Bacillota</taxon>
        <taxon>Bacilli</taxon>
        <taxon>Bacillales</taxon>
        <taxon>Bacillaceae</taxon>
        <taxon>Aquibacillus</taxon>
    </lineage>
</organism>
<feature type="transmembrane region" description="Helical" evidence="1">
    <location>
        <begin position="159"/>
        <end position="182"/>
    </location>
</feature>
<evidence type="ECO:0000313" key="3">
    <source>
        <dbReference type="Proteomes" id="UP000799092"/>
    </source>
</evidence>
<keyword evidence="1" id="KW-0812">Transmembrane</keyword>